<keyword evidence="1" id="KW-0472">Membrane</keyword>
<dbReference type="InterPro" id="IPR004714">
    <property type="entry name" value="Cyt_oxidase_maturation_cbb3"/>
</dbReference>
<accession>A0A3B7MLV9</accession>
<gene>
    <name evidence="2" type="primary">ccoS</name>
    <name evidence="2" type="ORF">D3H65_08565</name>
</gene>
<dbReference type="Proteomes" id="UP000263900">
    <property type="component" value="Chromosome"/>
</dbReference>
<keyword evidence="1" id="KW-1133">Transmembrane helix</keyword>
<dbReference type="Pfam" id="PF03597">
    <property type="entry name" value="FixS"/>
    <property type="match status" value="1"/>
</dbReference>
<keyword evidence="1" id="KW-0812">Transmembrane</keyword>
<proteinExistence type="predicted"/>
<evidence type="ECO:0000256" key="1">
    <source>
        <dbReference type="SAM" id="Phobius"/>
    </source>
</evidence>
<evidence type="ECO:0000313" key="3">
    <source>
        <dbReference type="Proteomes" id="UP000263900"/>
    </source>
</evidence>
<evidence type="ECO:0000313" key="2">
    <source>
        <dbReference type="EMBL" id="AXY74030.1"/>
    </source>
</evidence>
<sequence>MTVIIILLGASISVSALFLAGFIWSVKNKQYDDEFSPPVRILFDDKPGDDTTTVDTQ</sequence>
<feature type="transmembrane region" description="Helical" evidence="1">
    <location>
        <begin position="6"/>
        <end position="26"/>
    </location>
</feature>
<keyword evidence="3" id="KW-1185">Reference proteome</keyword>
<dbReference type="NCBIfam" id="TIGR00847">
    <property type="entry name" value="ccoS"/>
    <property type="match status" value="1"/>
</dbReference>
<dbReference type="KEGG" id="pseg:D3H65_08565"/>
<protein>
    <submittedName>
        <fullName evidence="2">Cbb3-type cytochrome oxidase assembly protein CcoS</fullName>
    </submittedName>
</protein>
<dbReference type="AlphaFoldDB" id="A0A3B7MLV9"/>
<name>A0A3B7MLV9_9BACT</name>
<dbReference type="EMBL" id="CP032157">
    <property type="protein sequence ID" value="AXY74030.1"/>
    <property type="molecule type" value="Genomic_DNA"/>
</dbReference>
<dbReference type="RefSeq" id="WP_119049917.1">
    <property type="nucleotide sequence ID" value="NZ_CP032157.1"/>
</dbReference>
<dbReference type="OrthoDB" id="9802763at2"/>
<organism evidence="2 3">
    <name type="scientific">Paraflavitalea soli</name>
    <dbReference type="NCBI Taxonomy" id="2315862"/>
    <lineage>
        <taxon>Bacteria</taxon>
        <taxon>Pseudomonadati</taxon>
        <taxon>Bacteroidota</taxon>
        <taxon>Chitinophagia</taxon>
        <taxon>Chitinophagales</taxon>
        <taxon>Chitinophagaceae</taxon>
        <taxon>Paraflavitalea</taxon>
    </lineage>
</organism>
<reference evidence="2 3" key="1">
    <citation type="submission" date="2018-09" db="EMBL/GenBank/DDBJ databases">
        <title>Genome sequencing of strain 6GH32-13.</title>
        <authorList>
            <person name="Weon H.-Y."/>
            <person name="Heo J."/>
            <person name="Kwon S.-W."/>
        </authorList>
    </citation>
    <scope>NUCLEOTIDE SEQUENCE [LARGE SCALE GENOMIC DNA]</scope>
    <source>
        <strain evidence="2 3">5GH32-13</strain>
    </source>
</reference>